<reference evidence="2 3" key="1">
    <citation type="submission" date="2023-08" db="EMBL/GenBank/DDBJ databases">
        <title>Characterization of two Paracoccaceae strains isolated from Phycosphere and proposal of Xinfangfangia lacusdiani sp. nov.</title>
        <authorList>
            <person name="Deng Y."/>
            <person name="Zhang Y.Q."/>
        </authorList>
    </citation>
    <scope>NUCLEOTIDE SEQUENCE [LARGE SCALE GENOMIC DNA]</scope>
    <source>
        <strain evidence="2 3">CPCC 101601</strain>
    </source>
</reference>
<keyword evidence="1" id="KW-0812">Transmembrane</keyword>
<keyword evidence="1" id="KW-0472">Membrane</keyword>
<evidence type="ECO:0008006" key="4">
    <source>
        <dbReference type="Google" id="ProtNLM"/>
    </source>
</evidence>
<protein>
    <recommendedName>
        <fullName evidence="4">HEAT repeat domain-containing protein</fullName>
    </recommendedName>
</protein>
<keyword evidence="1" id="KW-1133">Transmembrane helix</keyword>
<feature type="transmembrane region" description="Helical" evidence="1">
    <location>
        <begin position="63"/>
        <end position="85"/>
    </location>
</feature>
<dbReference type="RefSeq" id="WP_306681155.1">
    <property type="nucleotide sequence ID" value="NZ_JAVDBT010000013.1"/>
</dbReference>
<evidence type="ECO:0000313" key="3">
    <source>
        <dbReference type="Proteomes" id="UP001239680"/>
    </source>
</evidence>
<feature type="transmembrane region" description="Helical" evidence="1">
    <location>
        <begin position="105"/>
        <end position="126"/>
    </location>
</feature>
<proteinExistence type="predicted"/>
<evidence type="ECO:0000256" key="1">
    <source>
        <dbReference type="SAM" id="Phobius"/>
    </source>
</evidence>
<organism evidence="2 3">
    <name type="scientific">Pseudogemmobacter lacusdianii</name>
    <dbReference type="NCBI Taxonomy" id="3069608"/>
    <lineage>
        <taxon>Bacteria</taxon>
        <taxon>Pseudomonadati</taxon>
        <taxon>Pseudomonadota</taxon>
        <taxon>Alphaproteobacteria</taxon>
        <taxon>Rhodobacterales</taxon>
        <taxon>Paracoccaceae</taxon>
        <taxon>Pseudogemmobacter</taxon>
    </lineage>
</organism>
<dbReference type="Proteomes" id="UP001239680">
    <property type="component" value="Unassembled WGS sequence"/>
</dbReference>
<dbReference type="EMBL" id="JAVDBT010000013">
    <property type="protein sequence ID" value="MDQ2067452.1"/>
    <property type="molecule type" value="Genomic_DNA"/>
</dbReference>
<name>A0ABU0W0A8_9RHOB</name>
<evidence type="ECO:0000313" key="2">
    <source>
        <dbReference type="EMBL" id="MDQ2067452.1"/>
    </source>
</evidence>
<accession>A0ABU0W0A8</accession>
<comment type="caution">
    <text evidence="2">The sequence shown here is derived from an EMBL/GenBank/DDBJ whole genome shotgun (WGS) entry which is preliminary data.</text>
</comment>
<gene>
    <name evidence="2" type="ORF">Q9295_13820</name>
</gene>
<sequence length="315" mass="34242">MKLRARWLQAPAALLYLGPLLAGFSGYGWALLPPFVLIFCLWLVQLWPQYWPRRWSHWRKPRLLTLVISQVLTQIALVTLLFAIGRGLAGVAGGTGPDASSGLPALSLPLLLGLSFLALPLSRLLWDGEKALKHGVRLEELRHPPVAEPQQPPHARPEAEIAPLLAFADDAPVTEIAPVLEDVMDAADAWHRLELLGQALAGAPDQHGALRRALLLWATEPEVFASGAAPTAIRTAFAAAGQDLPLLQMLLPRAASLVRSFPDRRHQFPDAQALQRLSKLGLPNDLAADLATLTATVGRKASRRAWTPHSRPQPG</sequence>
<keyword evidence="3" id="KW-1185">Reference proteome</keyword>